<evidence type="ECO:0000313" key="2">
    <source>
        <dbReference type="EMBL" id="CEF65055.1"/>
    </source>
</evidence>
<protein>
    <submittedName>
        <fullName evidence="2 4">Uncharacterized protein</fullName>
    </submittedName>
</protein>
<gene>
    <name evidence="2 4 5" type="ORF">SRAE_1000330800</name>
</gene>
<sequence length="112" mass="13618">MILWEWRRLYRQKIRQLVPKNRYNYKDLGHKKLAISFVLFFVGWKILGLVIHDKIVYRWDENLGDFRYFEVKEVKEILKKNQKEASKKEDLKSKTGKDEITLPKAFILDTDD</sequence>
<proteinExistence type="predicted"/>
<dbReference type="EMBL" id="LN609528">
    <property type="protein sequence ID" value="CEF65055.1"/>
    <property type="molecule type" value="Genomic_DNA"/>
</dbReference>
<evidence type="ECO:0000256" key="1">
    <source>
        <dbReference type="SAM" id="Phobius"/>
    </source>
</evidence>
<reference evidence="3" key="2">
    <citation type="submission" date="2014-09" db="EMBL/GenBank/DDBJ databases">
        <authorList>
            <person name="Martin A.A."/>
        </authorList>
    </citation>
    <scope>NUCLEOTIDE SEQUENCE</scope>
    <source>
        <strain evidence="3">ED321</strain>
    </source>
</reference>
<evidence type="ECO:0000313" key="3">
    <source>
        <dbReference type="Proteomes" id="UP000035682"/>
    </source>
</evidence>
<dbReference type="eggNOG" id="ENOG502SZX1">
    <property type="taxonomic scope" value="Eukaryota"/>
</dbReference>
<keyword evidence="1" id="KW-0812">Transmembrane</keyword>
<keyword evidence="1" id="KW-1133">Transmembrane helix</keyword>
<dbReference type="GeneID" id="36377420"/>
<keyword evidence="1" id="KW-0472">Membrane</keyword>
<reference evidence="2" key="1">
    <citation type="submission" date="2014-09" db="EMBL/GenBank/DDBJ databases">
        <authorList>
            <person name="Aslett A.Martin."/>
        </authorList>
    </citation>
    <scope>NUCLEOTIDE SEQUENCE</scope>
    <source>
        <strain evidence="2">ED321 Heterogonic</strain>
    </source>
</reference>
<name>A0A090LBZ0_STRRB</name>
<dbReference type="WormBase" id="SRAE_1000330800">
    <property type="protein sequence ID" value="SRP10659"/>
    <property type="gene ID" value="WBGene00259925"/>
</dbReference>
<evidence type="ECO:0000313" key="5">
    <source>
        <dbReference type="WormBase" id="SRAE_1000330800"/>
    </source>
</evidence>
<reference evidence="4" key="3">
    <citation type="submission" date="2020-12" db="UniProtKB">
        <authorList>
            <consortium name="WormBaseParasite"/>
        </authorList>
    </citation>
    <scope>IDENTIFICATION</scope>
</reference>
<organism evidence="2">
    <name type="scientific">Strongyloides ratti</name>
    <name type="common">Parasitic roundworm</name>
    <dbReference type="NCBI Taxonomy" id="34506"/>
    <lineage>
        <taxon>Eukaryota</taxon>
        <taxon>Metazoa</taxon>
        <taxon>Ecdysozoa</taxon>
        <taxon>Nematoda</taxon>
        <taxon>Chromadorea</taxon>
        <taxon>Rhabditida</taxon>
        <taxon>Tylenchina</taxon>
        <taxon>Panagrolaimomorpha</taxon>
        <taxon>Strongyloidoidea</taxon>
        <taxon>Strongyloididae</taxon>
        <taxon>Strongyloides</taxon>
    </lineage>
</organism>
<dbReference type="Proteomes" id="UP000035682">
    <property type="component" value="Unplaced"/>
</dbReference>
<dbReference type="CTD" id="36377420"/>
<dbReference type="RefSeq" id="XP_024504256.1">
    <property type="nucleotide sequence ID" value="XM_024650483.1"/>
</dbReference>
<dbReference type="AlphaFoldDB" id="A0A090LBZ0"/>
<accession>A0A090LBZ0</accession>
<dbReference type="OrthoDB" id="5830440at2759"/>
<dbReference type="WBParaSite" id="SRAE_1000330800.1">
    <property type="protein sequence ID" value="SRAE_1000330800.1"/>
    <property type="gene ID" value="WBGene00259925"/>
</dbReference>
<feature type="transmembrane region" description="Helical" evidence="1">
    <location>
        <begin position="33"/>
        <end position="51"/>
    </location>
</feature>
<evidence type="ECO:0000313" key="4">
    <source>
        <dbReference type="WBParaSite" id="SRAE_1000330800.1"/>
    </source>
</evidence>
<keyword evidence="3" id="KW-1185">Reference proteome</keyword>